<dbReference type="InterPro" id="IPR050983">
    <property type="entry name" value="GST_Omega/HSP26"/>
</dbReference>
<dbReference type="Pfam" id="PF13417">
    <property type="entry name" value="GST_N_3"/>
    <property type="match status" value="1"/>
</dbReference>
<dbReference type="PANTHER" id="PTHR43968:SF6">
    <property type="entry name" value="GLUTATHIONE S-TRANSFERASE OMEGA"/>
    <property type="match status" value="1"/>
</dbReference>
<dbReference type="GO" id="GO:0005737">
    <property type="term" value="C:cytoplasm"/>
    <property type="evidence" value="ECO:0007669"/>
    <property type="project" value="TreeGrafter"/>
</dbReference>
<sequence>MRILYHFWLSPFSRKVRIALFEKGLDVELVVEKYWDRRQEFIAMNPAGQVPVLSEANGTVLTDSQAIVEYLEDCHPEPNLLGREPLDRAECRRLVAWFDGKFHQEVTDFLLREKLLKRFMGMGEPRSDLIRAGRENISYHMDYITYLVERRNYIAGEVFSLADIAAAAHLSCLDYLGDVPWDRHLGAKEWYARVKSRPSFRAILADHMPGLPPPRHYADLDF</sequence>
<proteinExistence type="predicted"/>
<evidence type="ECO:0000313" key="3">
    <source>
        <dbReference type="EMBL" id="SVB73750.1"/>
    </source>
</evidence>
<evidence type="ECO:0000259" key="2">
    <source>
        <dbReference type="PROSITE" id="PS50405"/>
    </source>
</evidence>
<protein>
    <recommendedName>
        <fullName evidence="4">GST N-terminal domain-containing protein</fullName>
    </recommendedName>
</protein>
<accession>A0A382GEV5</accession>
<dbReference type="SFLD" id="SFLDG00358">
    <property type="entry name" value="Main_(cytGST)"/>
    <property type="match status" value="1"/>
</dbReference>
<dbReference type="Gene3D" id="1.20.1050.10">
    <property type="match status" value="1"/>
</dbReference>
<name>A0A382GEV5_9ZZZZ</name>
<dbReference type="InterPro" id="IPR010987">
    <property type="entry name" value="Glutathione-S-Trfase_C-like"/>
</dbReference>
<dbReference type="InterPro" id="IPR040079">
    <property type="entry name" value="Glutathione_S-Trfase"/>
</dbReference>
<dbReference type="PROSITE" id="PS50404">
    <property type="entry name" value="GST_NTER"/>
    <property type="match status" value="1"/>
</dbReference>
<dbReference type="Gene3D" id="3.40.30.10">
    <property type="entry name" value="Glutaredoxin"/>
    <property type="match status" value="1"/>
</dbReference>
<dbReference type="CDD" id="cd00570">
    <property type="entry name" value="GST_N_family"/>
    <property type="match status" value="1"/>
</dbReference>
<dbReference type="SFLD" id="SFLDS00019">
    <property type="entry name" value="Glutathione_Transferase_(cytos"/>
    <property type="match status" value="1"/>
</dbReference>
<dbReference type="InterPro" id="IPR004045">
    <property type="entry name" value="Glutathione_S-Trfase_N"/>
</dbReference>
<gene>
    <name evidence="3" type="ORF">METZ01_LOCUS226604</name>
</gene>
<dbReference type="CDD" id="cd00299">
    <property type="entry name" value="GST_C_family"/>
    <property type="match status" value="1"/>
</dbReference>
<organism evidence="3">
    <name type="scientific">marine metagenome</name>
    <dbReference type="NCBI Taxonomy" id="408172"/>
    <lineage>
        <taxon>unclassified sequences</taxon>
        <taxon>metagenomes</taxon>
        <taxon>ecological metagenomes</taxon>
    </lineage>
</organism>
<dbReference type="EMBL" id="UINC01055175">
    <property type="protein sequence ID" value="SVB73750.1"/>
    <property type="molecule type" value="Genomic_DNA"/>
</dbReference>
<dbReference type="SUPFAM" id="SSF47616">
    <property type="entry name" value="GST C-terminal domain-like"/>
    <property type="match status" value="1"/>
</dbReference>
<evidence type="ECO:0000259" key="1">
    <source>
        <dbReference type="PROSITE" id="PS50404"/>
    </source>
</evidence>
<dbReference type="SUPFAM" id="SSF52833">
    <property type="entry name" value="Thioredoxin-like"/>
    <property type="match status" value="1"/>
</dbReference>
<feature type="domain" description="GST N-terminal" evidence="1">
    <location>
        <begin position="1"/>
        <end position="79"/>
    </location>
</feature>
<dbReference type="InterPro" id="IPR036249">
    <property type="entry name" value="Thioredoxin-like_sf"/>
</dbReference>
<dbReference type="PANTHER" id="PTHR43968">
    <property type="match status" value="1"/>
</dbReference>
<dbReference type="PROSITE" id="PS50405">
    <property type="entry name" value="GST_CTER"/>
    <property type="match status" value="1"/>
</dbReference>
<evidence type="ECO:0008006" key="4">
    <source>
        <dbReference type="Google" id="ProtNLM"/>
    </source>
</evidence>
<dbReference type="AlphaFoldDB" id="A0A382GEV5"/>
<feature type="domain" description="GST C-terminal" evidence="2">
    <location>
        <begin position="84"/>
        <end position="220"/>
    </location>
</feature>
<dbReference type="InterPro" id="IPR036282">
    <property type="entry name" value="Glutathione-S-Trfase_C_sf"/>
</dbReference>
<reference evidence="3" key="1">
    <citation type="submission" date="2018-05" db="EMBL/GenBank/DDBJ databases">
        <authorList>
            <person name="Lanie J.A."/>
            <person name="Ng W.-L."/>
            <person name="Kazmierczak K.M."/>
            <person name="Andrzejewski T.M."/>
            <person name="Davidsen T.M."/>
            <person name="Wayne K.J."/>
            <person name="Tettelin H."/>
            <person name="Glass J.I."/>
            <person name="Rusch D."/>
            <person name="Podicherti R."/>
            <person name="Tsui H.-C.T."/>
            <person name="Winkler M.E."/>
        </authorList>
    </citation>
    <scope>NUCLEOTIDE SEQUENCE</scope>
</reference>